<dbReference type="PRINTS" id="PR00081">
    <property type="entry name" value="GDHRDH"/>
</dbReference>
<keyword evidence="4" id="KW-1185">Reference proteome</keyword>
<organism evidence="3 4">
    <name type="scientific">Gouania willdenowi</name>
    <name type="common">Blunt-snouted clingfish</name>
    <name type="synonym">Lepadogaster willdenowi</name>
    <dbReference type="NCBI Taxonomy" id="441366"/>
    <lineage>
        <taxon>Eukaryota</taxon>
        <taxon>Metazoa</taxon>
        <taxon>Chordata</taxon>
        <taxon>Craniata</taxon>
        <taxon>Vertebrata</taxon>
        <taxon>Euteleostomi</taxon>
        <taxon>Actinopterygii</taxon>
        <taxon>Neopterygii</taxon>
        <taxon>Teleostei</taxon>
        <taxon>Neoteleostei</taxon>
        <taxon>Acanthomorphata</taxon>
        <taxon>Ovalentaria</taxon>
        <taxon>Blenniimorphae</taxon>
        <taxon>Blenniiformes</taxon>
        <taxon>Gobiesocoidei</taxon>
        <taxon>Gobiesocidae</taxon>
        <taxon>Gobiesocinae</taxon>
        <taxon>Gouania</taxon>
    </lineage>
</organism>
<dbReference type="Gene3D" id="3.40.50.720">
    <property type="entry name" value="NAD(P)-binding Rossmann-like Domain"/>
    <property type="match status" value="1"/>
</dbReference>
<dbReference type="PANTHER" id="PTHR43157:SF54">
    <property type="entry name" value="RETINOL DEHYDROGENASE 12-LIKE ISOFORM X1-RELATED"/>
    <property type="match status" value="1"/>
</dbReference>
<dbReference type="GO" id="GO:0016491">
    <property type="term" value="F:oxidoreductase activity"/>
    <property type="evidence" value="ECO:0007669"/>
    <property type="project" value="UniProtKB-KW"/>
</dbReference>
<evidence type="ECO:0000313" key="3">
    <source>
        <dbReference type="Ensembl" id="ENSGWIP00000022483.1"/>
    </source>
</evidence>
<dbReference type="Pfam" id="PF00106">
    <property type="entry name" value="adh_short"/>
    <property type="match status" value="1"/>
</dbReference>
<proteinExistence type="inferred from homology"/>
<sequence>MYTHTITHTLYTHIIQTHVTHIIHTHNLYTHTHYTHTLYTHTLYTHIVHTHKHTHIIHTLYTHTNTHYTHTLHKHVLHTLHTHTHTYYTHIIHTHCTHTQLVHTHIIHTHCTHTHCTHTQTHTHYTHIIQTHVTHIIHTHTLHKHVLHTLHTHTHTHTHYTHTLYTHNLYTHTLYTHIVHTHIIHPHCTHTQTHTHIIQTHVTHITHTHTHYTNTYYTHYTHTHTLYTHTIQTRYTHYTHTHTLHTHTHYTHTLAVSPGARVVMACRDLMKAEQAANQIRESTGNGNVVIRHLNLSSLHSVTTFVKDFNDTEDRLDILINNAGVMMCPKWLTEDGFETQLAVNHLAHFLLTNLLLPKLKSSAPSRVINVASIAHRGGHIDFDDLFFSRRTYSPLESYRQSKLANVLFSRELARRLKGSGVSSFSVHPGVIRTELGRHVQSWFPLLGVLLSLPSLLLMKTPHQGCQTSVYCSVTPGLEERSGRYFSDCAEKEAGPEGRDDEVAYRLWEESARLVGLKETC</sequence>
<keyword evidence="2" id="KW-0560">Oxidoreductase</keyword>
<reference evidence="3" key="2">
    <citation type="submission" date="2025-09" db="UniProtKB">
        <authorList>
            <consortium name="Ensembl"/>
        </authorList>
    </citation>
    <scope>IDENTIFICATION</scope>
</reference>
<dbReference type="Ensembl" id="ENSGWIT00000024643.1">
    <property type="protein sequence ID" value="ENSGWIP00000022483.1"/>
    <property type="gene ID" value="ENSGWIG00000012048.1"/>
</dbReference>
<dbReference type="InterPro" id="IPR002347">
    <property type="entry name" value="SDR_fam"/>
</dbReference>
<reference evidence="3" key="1">
    <citation type="submission" date="2025-08" db="UniProtKB">
        <authorList>
            <consortium name="Ensembl"/>
        </authorList>
    </citation>
    <scope>IDENTIFICATION</scope>
</reference>
<dbReference type="AlphaFoldDB" id="A0A8C5EIV2"/>
<dbReference type="PANTHER" id="PTHR43157">
    <property type="entry name" value="PHOSPHATIDYLINOSITOL-GLYCAN BIOSYNTHESIS CLASS F PROTEIN-RELATED"/>
    <property type="match status" value="1"/>
</dbReference>
<accession>A0A8C5EIV2</accession>
<dbReference type="SUPFAM" id="SSF51735">
    <property type="entry name" value="NAD(P)-binding Rossmann-fold domains"/>
    <property type="match status" value="1"/>
</dbReference>
<name>A0A8C5EIV2_GOUWI</name>
<dbReference type="InterPro" id="IPR036291">
    <property type="entry name" value="NAD(P)-bd_dom_sf"/>
</dbReference>
<protein>
    <submittedName>
        <fullName evidence="3">Retinol dehydrogenase 13-like</fullName>
    </submittedName>
</protein>
<evidence type="ECO:0000313" key="4">
    <source>
        <dbReference type="Proteomes" id="UP000694680"/>
    </source>
</evidence>
<dbReference type="PRINTS" id="PR00080">
    <property type="entry name" value="SDRFAMILY"/>
</dbReference>
<dbReference type="Proteomes" id="UP000694680">
    <property type="component" value="Unassembled WGS sequence"/>
</dbReference>
<evidence type="ECO:0000256" key="2">
    <source>
        <dbReference type="ARBA" id="ARBA00023002"/>
    </source>
</evidence>
<evidence type="ECO:0000256" key="1">
    <source>
        <dbReference type="ARBA" id="ARBA00006484"/>
    </source>
</evidence>
<gene>
    <name evidence="3" type="primary">LOC114460124</name>
</gene>
<comment type="similarity">
    <text evidence="1">Belongs to the short-chain dehydrogenases/reductases (SDR) family.</text>
</comment>